<feature type="transmembrane region" description="Helical" evidence="8">
    <location>
        <begin position="330"/>
        <end position="350"/>
    </location>
</feature>
<dbReference type="GO" id="GO:0055088">
    <property type="term" value="P:lipid homeostasis"/>
    <property type="evidence" value="ECO:0007669"/>
    <property type="project" value="TreeGrafter"/>
</dbReference>
<dbReference type="CDD" id="cd21106">
    <property type="entry name" value="TM6SF1-like"/>
    <property type="match status" value="1"/>
</dbReference>
<dbReference type="PROSITE" id="PS51751">
    <property type="entry name" value="EXPERA"/>
    <property type="match status" value="2"/>
</dbReference>
<dbReference type="PANTHER" id="PTHR14568:SF9">
    <property type="entry name" value="TRANSMEMBRANE 6 SUPERFAMILY MEMBER 2"/>
    <property type="match status" value="1"/>
</dbReference>
<feature type="transmembrane region" description="Helical" evidence="8">
    <location>
        <begin position="485"/>
        <end position="503"/>
    </location>
</feature>
<dbReference type="GO" id="GO:0019216">
    <property type="term" value="P:regulation of lipid metabolic process"/>
    <property type="evidence" value="ECO:0007669"/>
    <property type="project" value="TreeGrafter"/>
</dbReference>
<organism evidence="10 11">
    <name type="scientific">Atractosteus spatula</name>
    <name type="common">Alligator gar</name>
    <name type="synonym">Lepisosteus spatula</name>
    <dbReference type="NCBI Taxonomy" id="7917"/>
    <lineage>
        <taxon>Eukaryota</taxon>
        <taxon>Metazoa</taxon>
        <taxon>Chordata</taxon>
        <taxon>Craniata</taxon>
        <taxon>Vertebrata</taxon>
        <taxon>Euteleostomi</taxon>
        <taxon>Actinopterygii</taxon>
        <taxon>Neopterygii</taxon>
        <taxon>Holostei</taxon>
        <taxon>Semionotiformes</taxon>
        <taxon>Lepisosteidae</taxon>
        <taxon>Atractosteus</taxon>
    </lineage>
</organism>
<evidence type="ECO:0000256" key="5">
    <source>
        <dbReference type="ARBA" id="ARBA00023136"/>
    </source>
</evidence>
<feature type="non-terminal residue" evidence="10">
    <location>
        <position position="567"/>
    </location>
</feature>
<proteinExistence type="inferred from homology"/>
<evidence type="ECO:0000256" key="3">
    <source>
        <dbReference type="ARBA" id="ARBA00022737"/>
    </source>
</evidence>
<comment type="caution">
    <text evidence="10">The sequence shown here is derived from an EMBL/GenBank/DDBJ whole genome shotgun (WGS) entry which is preliminary data.</text>
</comment>
<dbReference type="EMBL" id="JAAWVO010033827">
    <property type="protein sequence ID" value="MBN3317093.1"/>
    <property type="molecule type" value="Genomic_DNA"/>
</dbReference>
<dbReference type="Proteomes" id="UP000736164">
    <property type="component" value="Unassembled WGS sequence"/>
</dbReference>
<dbReference type="PANTHER" id="PTHR14568">
    <property type="entry name" value="TRANSMEMBRANE SUPERFAMILY 6 MEMBER 1/2"/>
    <property type="match status" value="1"/>
</dbReference>
<feature type="non-terminal residue" evidence="10">
    <location>
        <position position="1"/>
    </location>
</feature>
<feature type="transmembrane region" description="Helical" evidence="8">
    <location>
        <begin position="194"/>
        <end position="214"/>
    </location>
</feature>
<reference evidence="10" key="1">
    <citation type="journal article" date="2021" name="Cell">
        <title>Tracing the genetic footprints of vertebrate landing in non-teleost ray-finned fishes.</title>
        <authorList>
            <person name="Bi X."/>
            <person name="Wang K."/>
            <person name="Yang L."/>
            <person name="Pan H."/>
            <person name="Jiang H."/>
            <person name="Wei Q."/>
            <person name="Fang M."/>
            <person name="Yu H."/>
            <person name="Zhu C."/>
            <person name="Cai Y."/>
            <person name="He Y."/>
            <person name="Gan X."/>
            <person name="Zeng H."/>
            <person name="Yu D."/>
            <person name="Zhu Y."/>
            <person name="Jiang H."/>
            <person name="Qiu Q."/>
            <person name="Yang H."/>
            <person name="Zhang Y.E."/>
            <person name="Wang W."/>
            <person name="Zhu M."/>
            <person name="He S."/>
            <person name="Zhang G."/>
        </authorList>
    </citation>
    <scope>NUCLEOTIDE SEQUENCE</scope>
    <source>
        <strain evidence="10">Allg_001</strain>
    </source>
</reference>
<feature type="transmembrane region" description="Helical" evidence="8">
    <location>
        <begin position="457"/>
        <end position="478"/>
    </location>
</feature>
<protein>
    <submittedName>
        <fullName evidence="10">TM6S2 protein</fullName>
    </submittedName>
</protein>
<evidence type="ECO:0000313" key="11">
    <source>
        <dbReference type="Proteomes" id="UP000736164"/>
    </source>
</evidence>
<feature type="transmembrane region" description="Helical" evidence="8">
    <location>
        <begin position="226"/>
        <end position="245"/>
    </location>
</feature>
<evidence type="ECO:0000256" key="7">
    <source>
        <dbReference type="PROSITE-ProRule" id="PRU01087"/>
    </source>
</evidence>
<comment type="subcellular location">
    <subcellularLocation>
        <location evidence="1">Endomembrane system</location>
        <topology evidence="1">Multi-pass membrane protein</topology>
    </subcellularLocation>
</comment>
<dbReference type="AlphaFoldDB" id="A0A8J7TAV3"/>
<evidence type="ECO:0000259" key="9">
    <source>
        <dbReference type="PROSITE" id="PS51751"/>
    </source>
</evidence>
<feature type="transmembrane region" description="Helical" evidence="8">
    <location>
        <begin position="254"/>
        <end position="273"/>
    </location>
</feature>
<keyword evidence="4 7" id="KW-1133">Transmembrane helix</keyword>
<dbReference type="GO" id="GO:0033116">
    <property type="term" value="C:endoplasmic reticulum-Golgi intermediate compartment membrane"/>
    <property type="evidence" value="ECO:0007669"/>
    <property type="project" value="TreeGrafter"/>
</dbReference>
<feature type="domain" description="EXPERA" evidence="9">
    <location>
        <begin position="251"/>
        <end position="376"/>
    </location>
</feature>
<evidence type="ECO:0000256" key="2">
    <source>
        <dbReference type="ARBA" id="ARBA00022692"/>
    </source>
</evidence>
<comment type="similarity">
    <text evidence="6">Belongs to the TM6SF family.</text>
</comment>
<name>A0A8J7TAV3_ATRSP</name>
<dbReference type="Pfam" id="PF26083">
    <property type="entry name" value="TM_Tm6sf2"/>
    <property type="match status" value="1"/>
</dbReference>
<sequence length="567" mass="64409">MSSELMASEKRKQVTVRFMEMGRRPCKGTPTNKQSTLTTKLFNIFVSLDDCRLRATPRHPEELKQAQNSTSFVLTFTYTTCWTQNGTAWLGSCDIEELHTLPSSPRAVEDDRAGFFQFLLMEMSNAGLKARDGQTSALICMRLRSLANRHAKLTVRPGDEPVTSSKVVFLVQPLPEIPFSGTQRSAAALAKMNLPSEIGVFLLSLSSLGVIYAMNNMPSLQDPVSILGIGAAVLVMLYVLVYYSVRNNSPKDPLFYVFAVFSFTCVIDLIIAAEEDGYVSGFMEFYMKEGEPYLRTAFGIMMCYWDGTVHYFLYLVMVRRVANKEPYRSVGLFWIGSLLVNMIVFVPGIVLGKYGSEIRPAFLLNVPYVLVPMWAAITLFHRPRELPIIPADTIAAEQRKGLLHRPLDMILLLLLLWAMVIAIFRGFVVLECPLDFCFTYIYQYEPYLKDPVVFPKVLMLLYLFYGLPMLAVFTYGLVKPGCTWMLDWTLFFAGGVAQAQWSHIGASLHPRTPFTYRVPEDTWWPVLLLNLLFALGPQLLAWRCHRHPEFFMKNVPQGQTNQEKKQN</sequence>
<feature type="transmembrane region" description="Helical" evidence="8">
    <location>
        <begin position="293"/>
        <end position="318"/>
    </location>
</feature>
<feature type="transmembrane region" description="Helical" evidence="8">
    <location>
        <begin position="409"/>
        <end position="430"/>
    </location>
</feature>
<dbReference type="InterPro" id="IPR033118">
    <property type="entry name" value="EXPERA"/>
</dbReference>
<gene>
    <name evidence="10" type="primary">Tm6sf2</name>
    <name evidence="10" type="ORF">GTO95_0010563</name>
</gene>
<evidence type="ECO:0000256" key="6">
    <source>
        <dbReference type="ARBA" id="ARBA00034760"/>
    </source>
</evidence>
<keyword evidence="11" id="KW-1185">Reference proteome</keyword>
<evidence type="ECO:0000256" key="1">
    <source>
        <dbReference type="ARBA" id="ARBA00004127"/>
    </source>
</evidence>
<feature type="domain" description="EXPERA" evidence="9">
    <location>
        <begin position="407"/>
        <end position="541"/>
    </location>
</feature>
<evidence type="ECO:0000313" key="10">
    <source>
        <dbReference type="EMBL" id="MBN3317093.1"/>
    </source>
</evidence>
<feature type="transmembrane region" description="Helical" evidence="8">
    <location>
        <begin position="362"/>
        <end position="380"/>
    </location>
</feature>
<feature type="transmembrane region" description="Helical" evidence="8">
    <location>
        <begin position="523"/>
        <end position="542"/>
    </location>
</feature>
<accession>A0A8J7TAV3</accession>
<keyword evidence="3" id="KW-0677">Repeat</keyword>
<evidence type="ECO:0000256" key="8">
    <source>
        <dbReference type="SAM" id="Phobius"/>
    </source>
</evidence>
<keyword evidence="2 7" id="KW-0812">Transmembrane</keyword>
<keyword evidence="5 7" id="KW-0472">Membrane</keyword>
<dbReference type="InterPro" id="IPR047195">
    <property type="entry name" value="TM6SF1-like"/>
</dbReference>
<evidence type="ECO:0000256" key="4">
    <source>
        <dbReference type="ARBA" id="ARBA00022989"/>
    </source>
</evidence>
<dbReference type="GO" id="GO:0005789">
    <property type="term" value="C:endoplasmic reticulum membrane"/>
    <property type="evidence" value="ECO:0007669"/>
    <property type="project" value="TreeGrafter"/>
</dbReference>
<dbReference type="InterPro" id="IPR059044">
    <property type="entry name" value="TM_Tm6sf1/2"/>
</dbReference>